<name>A0ABN7UXC7_GIGMA</name>
<organism evidence="2 3">
    <name type="scientific">Gigaspora margarita</name>
    <dbReference type="NCBI Taxonomy" id="4874"/>
    <lineage>
        <taxon>Eukaryota</taxon>
        <taxon>Fungi</taxon>
        <taxon>Fungi incertae sedis</taxon>
        <taxon>Mucoromycota</taxon>
        <taxon>Glomeromycotina</taxon>
        <taxon>Glomeromycetes</taxon>
        <taxon>Diversisporales</taxon>
        <taxon>Gigasporaceae</taxon>
        <taxon>Gigaspora</taxon>
    </lineage>
</organism>
<reference evidence="2 3" key="1">
    <citation type="submission" date="2021-06" db="EMBL/GenBank/DDBJ databases">
        <authorList>
            <person name="Kallberg Y."/>
            <person name="Tangrot J."/>
            <person name="Rosling A."/>
        </authorList>
    </citation>
    <scope>NUCLEOTIDE SEQUENCE [LARGE SCALE GENOMIC DNA]</scope>
    <source>
        <strain evidence="2 3">120-4 pot B 10/14</strain>
    </source>
</reference>
<evidence type="ECO:0000256" key="1">
    <source>
        <dbReference type="SAM" id="MobiDB-lite"/>
    </source>
</evidence>
<evidence type="ECO:0000313" key="2">
    <source>
        <dbReference type="EMBL" id="CAG8696169.1"/>
    </source>
</evidence>
<accession>A0ABN7UXC7</accession>
<comment type="caution">
    <text evidence="2">The sequence shown here is derived from an EMBL/GenBank/DDBJ whole genome shotgun (WGS) entry which is preliminary data.</text>
</comment>
<evidence type="ECO:0000313" key="3">
    <source>
        <dbReference type="Proteomes" id="UP000789901"/>
    </source>
</evidence>
<dbReference type="EMBL" id="CAJVQB010007044">
    <property type="protein sequence ID" value="CAG8696169.1"/>
    <property type="molecule type" value="Genomic_DNA"/>
</dbReference>
<feature type="non-terminal residue" evidence="2">
    <location>
        <position position="1"/>
    </location>
</feature>
<dbReference type="Proteomes" id="UP000789901">
    <property type="component" value="Unassembled WGS sequence"/>
</dbReference>
<feature type="region of interest" description="Disordered" evidence="1">
    <location>
        <begin position="1"/>
        <end position="29"/>
    </location>
</feature>
<sequence length="43" mass="5165">KKGARRRYSTSEEETESKSDKSDSDEKYEEEVLSSKPYLYWEL</sequence>
<proteinExistence type="predicted"/>
<gene>
    <name evidence="2" type="ORF">GMARGA_LOCUS11827</name>
</gene>
<feature type="compositionally biased region" description="Basic and acidic residues" evidence="1">
    <location>
        <begin position="16"/>
        <end position="25"/>
    </location>
</feature>
<keyword evidence="3" id="KW-1185">Reference proteome</keyword>
<protein>
    <submittedName>
        <fullName evidence="2">228_t:CDS:1</fullName>
    </submittedName>
</protein>